<comment type="caution">
    <text evidence="3">The sequence shown here is derived from an EMBL/GenBank/DDBJ whole genome shotgun (WGS) entry which is preliminary data.</text>
</comment>
<feature type="domain" description="Flavin reductase like" evidence="2">
    <location>
        <begin position="20"/>
        <end position="167"/>
    </location>
</feature>
<evidence type="ECO:0000256" key="1">
    <source>
        <dbReference type="ARBA" id="ARBA00038054"/>
    </source>
</evidence>
<dbReference type="GO" id="GO:0010181">
    <property type="term" value="F:FMN binding"/>
    <property type="evidence" value="ECO:0007669"/>
    <property type="project" value="InterPro"/>
</dbReference>
<sequence>MKNMTKIDPKQIDENVIRLIGSQWMLVTAGNPAHFNTMTASWGGLGFLWNRPVAFVFIRPQRYTFQFAEENSGLTLSFFGEEYRDALKICGSRSGRDTNKVAEAGLTPEPTPGGNVAFGEASLVLECRKLYAEMLRPEAFALPGILEQWYPTGDLHKMYVVEIVNVWRR</sequence>
<dbReference type="InterPro" id="IPR052174">
    <property type="entry name" value="Flavoredoxin"/>
</dbReference>
<dbReference type="Pfam" id="PF01613">
    <property type="entry name" value="Flavin_Reduct"/>
    <property type="match status" value="1"/>
</dbReference>
<name>G5H6G8_9BACT</name>
<evidence type="ECO:0000259" key="2">
    <source>
        <dbReference type="Pfam" id="PF01613"/>
    </source>
</evidence>
<gene>
    <name evidence="3" type="ORF">HMPREF9450_00528</name>
</gene>
<dbReference type="eggNOG" id="COG1853">
    <property type="taxonomic scope" value="Bacteria"/>
</dbReference>
<dbReference type="SUPFAM" id="SSF50475">
    <property type="entry name" value="FMN-binding split barrel"/>
    <property type="match status" value="1"/>
</dbReference>
<dbReference type="PANTHER" id="PTHR43567">
    <property type="entry name" value="FLAVOREDOXIN-RELATED-RELATED"/>
    <property type="match status" value="1"/>
</dbReference>
<dbReference type="RefSeq" id="WP_009133334.1">
    <property type="nucleotide sequence ID" value="NZ_CP102250.1"/>
</dbReference>
<dbReference type="STRING" id="742725.HMPREF9450_00528"/>
<dbReference type="HOGENOM" id="CLU_102849_0_0_10"/>
<proteinExistence type="inferred from homology"/>
<dbReference type="Gene3D" id="2.30.110.10">
    <property type="entry name" value="Electron Transport, Fmn-binding Protein, Chain A"/>
    <property type="match status" value="1"/>
</dbReference>
<organism evidence="3 4">
    <name type="scientific">Alistipes indistinctus YIT 12060</name>
    <dbReference type="NCBI Taxonomy" id="742725"/>
    <lineage>
        <taxon>Bacteria</taxon>
        <taxon>Pseudomonadati</taxon>
        <taxon>Bacteroidota</taxon>
        <taxon>Bacteroidia</taxon>
        <taxon>Bacteroidales</taxon>
        <taxon>Rikenellaceae</taxon>
        <taxon>Alistipes</taxon>
    </lineage>
</organism>
<dbReference type="InterPro" id="IPR002563">
    <property type="entry name" value="Flavin_Rdtase-like_dom"/>
</dbReference>
<dbReference type="AlphaFoldDB" id="G5H6G8"/>
<dbReference type="Proteomes" id="UP000006008">
    <property type="component" value="Unassembled WGS sequence"/>
</dbReference>
<comment type="similarity">
    <text evidence="1">Belongs to the flavoredoxin family.</text>
</comment>
<reference evidence="3 4" key="1">
    <citation type="submission" date="2011-08" db="EMBL/GenBank/DDBJ databases">
        <title>The Genome Sequence of Alistipes indistinctus YIT 12060.</title>
        <authorList>
            <consortium name="The Broad Institute Genome Sequencing Platform"/>
            <person name="Earl A."/>
            <person name="Ward D."/>
            <person name="Feldgarden M."/>
            <person name="Gevers D."/>
            <person name="Morotomi M."/>
            <person name="Young S.K."/>
            <person name="Zeng Q."/>
            <person name="Gargeya S."/>
            <person name="Fitzgerald M."/>
            <person name="Haas B."/>
            <person name="Abouelleil A."/>
            <person name="Alvarado L."/>
            <person name="Arachchi H.M."/>
            <person name="Berlin A."/>
            <person name="Brown A."/>
            <person name="Chapman S.B."/>
            <person name="Chen Z."/>
            <person name="Dunbar C."/>
            <person name="Freedman E."/>
            <person name="Gearin G."/>
            <person name="Gellesch M."/>
            <person name="Goldberg J."/>
            <person name="Griggs A."/>
            <person name="Gujja S."/>
            <person name="Heiman D."/>
            <person name="Howarth C."/>
            <person name="Larson L."/>
            <person name="Lui A."/>
            <person name="MacDonald P.J.P."/>
            <person name="Montmayeur A."/>
            <person name="Murphy C."/>
            <person name="Neiman D."/>
            <person name="Pearson M."/>
            <person name="Priest M."/>
            <person name="Roberts A."/>
            <person name="Saif S."/>
            <person name="Shea T."/>
            <person name="Shenoy N."/>
            <person name="Sisk P."/>
            <person name="Stolte C."/>
            <person name="Sykes S."/>
            <person name="Wortman J."/>
            <person name="Nusbaum C."/>
            <person name="Birren B."/>
        </authorList>
    </citation>
    <scope>NUCLEOTIDE SEQUENCE [LARGE SCALE GENOMIC DNA]</scope>
    <source>
        <strain evidence="3 4">YIT 12060</strain>
    </source>
</reference>
<evidence type="ECO:0000313" key="3">
    <source>
        <dbReference type="EMBL" id="EHB92979.1"/>
    </source>
</evidence>
<accession>G5H6G8</accession>
<protein>
    <recommendedName>
        <fullName evidence="2">Flavin reductase like domain-containing protein</fullName>
    </recommendedName>
</protein>
<evidence type="ECO:0000313" key="4">
    <source>
        <dbReference type="Proteomes" id="UP000006008"/>
    </source>
</evidence>
<dbReference type="PANTHER" id="PTHR43567:SF5">
    <property type="entry name" value="HYPOTHETICAL CYTOSOLIC PROTEIN"/>
    <property type="match status" value="1"/>
</dbReference>
<dbReference type="PATRIC" id="fig|742725.3.peg.577"/>
<dbReference type="GO" id="GO:0016646">
    <property type="term" value="F:oxidoreductase activity, acting on the CH-NH group of donors, NAD or NADP as acceptor"/>
    <property type="evidence" value="ECO:0007669"/>
    <property type="project" value="UniProtKB-ARBA"/>
</dbReference>
<dbReference type="GeneID" id="92816946"/>
<dbReference type="EMBL" id="ADLD01000005">
    <property type="protein sequence ID" value="EHB92979.1"/>
    <property type="molecule type" value="Genomic_DNA"/>
</dbReference>
<dbReference type="InterPro" id="IPR012349">
    <property type="entry name" value="Split_barrel_FMN-bd"/>
</dbReference>
<keyword evidence="4" id="KW-1185">Reference proteome</keyword>